<evidence type="ECO:0000256" key="1">
    <source>
        <dbReference type="ARBA" id="ARBA00004141"/>
    </source>
</evidence>
<comment type="caution">
    <text evidence="8">The sequence shown here is derived from an EMBL/GenBank/DDBJ whole genome shotgun (WGS) entry which is preliminary data.</text>
</comment>
<proteinExistence type="inferred from homology"/>
<dbReference type="OrthoDB" id="2017147at2759"/>
<feature type="transmembrane region" description="Helical" evidence="7">
    <location>
        <begin position="270"/>
        <end position="298"/>
    </location>
</feature>
<dbReference type="GO" id="GO:0061024">
    <property type="term" value="P:membrane organization"/>
    <property type="evidence" value="ECO:0007669"/>
    <property type="project" value="TreeGrafter"/>
</dbReference>
<accession>A0A8J5SHF4</accession>
<dbReference type="EMBL" id="JAAALK010000288">
    <property type="protein sequence ID" value="KAG8056064.1"/>
    <property type="molecule type" value="Genomic_DNA"/>
</dbReference>
<evidence type="ECO:0000256" key="3">
    <source>
        <dbReference type="ARBA" id="ARBA00022692"/>
    </source>
</evidence>
<feature type="transmembrane region" description="Helical" evidence="7">
    <location>
        <begin position="230"/>
        <end position="250"/>
    </location>
</feature>
<evidence type="ECO:0000256" key="5">
    <source>
        <dbReference type="ARBA" id="ARBA00023136"/>
    </source>
</evidence>
<dbReference type="InterPro" id="IPR051645">
    <property type="entry name" value="PER33/POM33_regulator"/>
</dbReference>
<dbReference type="PANTHER" id="PTHR12703">
    <property type="entry name" value="TRANSMEMBRANE PROTEIN 33"/>
    <property type="match status" value="1"/>
</dbReference>
<dbReference type="GO" id="GO:0016020">
    <property type="term" value="C:membrane"/>
    <property type="evidence" value="ECO:0007669"/>
    <property type="project" value="UniProtKB-SubCell"/>
</dbReference>
<dbReference type="AlphaFoldDB" id="A0A8J5SHF4"/>
<dbReference type="GO" id="GO:0005783">
    <property type="term" value="C:endoplasmic reticulum"/>
    <property type="evidence" value="ECO:0007669"/>
    <property type="project" value="TreeGrafter"/>
</dbReference>
<comment type="subcellular location">
    <subcellularLocation>
        <location evidence="1">Membrane</location>
        <topology evidence="1">Multi-pass membrane protein</topology>
    </subcellularLocation>
</comment>
<evidence type="ECO:0000256" key="7">
    <source>
        <dbReference type="SAM" id="Phobius"/>
    </source>
</evidence>
<gene>
    <name evidence="8" type="ORF">GUJ93_ZPchr0001g29772</name>
</gene>
<organism evidence="8 9">
    <name type="scientific">Zizania palustris</name>
    <name type="common">Northern wild rice</name>
    <dbReference type="NCBI Taxonomy" id="103762"/>
    <lineage>
        <taxon>Eukaryota</taxon>
        <taxon>Viridiplantae</taxon>
        <taxon>Streptophyta</taxon>
        <taxon>Embryophyta</taxon>
        <taxon>Tracheophyta</taxon>
        <taxon>Spermatophyta</taxon>
        <taxon>Magnoliopsida</taxon>
        <taxon>Liliopsida</taxon>
        <taxon>Poales</taxon>
        <taxon>Poaceae</taxon>
        <taxon>BOP clade</taxon>
        <taxon>Oryzoideae</taxon>
        <taxon>Oryzeae</taxon>
        <taxon>Zizaniinae</taxon>
        <taxon>Zizania</taxon>
    </lineage>
</organism>
<feature type="transmembrane region" description="Helical" evidence="7">
    <location>
        <begin position="199"/>
        <end position="218"/>
    </location>
</feature>
<evidence type="ECO:0000256" key="2">
    <source>
        <dbReference type="ARBA" id="ARBA00007322"/>
    </source>
</evidence>
<keyword evidence="3 7" id="KW-0812">Transmembrane</keyword>
<keyword evidence="5 7" id="KW-0472">Membrane</keyword>
<dbReference type="Pfam" id="PF03661">
    <property type="entry name" value="TMEM33_Pom33"/>
    <property type="match status" value="1"/>
</dbReference>
<evidence type="ECO:0000313" key="8">
    <source>
        <dbReference type="EMBL" id="KAG8056064.1"/>
    </source>
</evidence>
<dbReference type="GO" id="GO:0071786">
    <property type="term" value="P:endoplasmic reticulum tubular network organization"/>
    <property type="evidence" value="ECO:0007669"/>
    <property type="project" value="TreeGrafter"/>
</dbReference>
<keyword evidence="4 7" id="KW-1133">Transmembrane helix</keyword>
<name>A0A8J5SHF4_ZIZPA</name>
<reference evidence="8" key="1">
    <citation type="journal article" date="2021" name="bioRxiv">
        <title>Whole Genome Assembly and Annotation of Northern Wild Rice, Zizania palustris L., Supports a Whole Genome Duplication in the Zizania Genus.</title>
        <authorList>
            <person name="Haas M."/>
            <person name="Kono T."/>
            <person name="Macchietto M."/>
            <person name="Millas R."/>
            <person name="McGilp L."/>
            <person name="Shao M."/>
            <person name="Duquette J."/>
            <person name="Hirsch C.N."/>
            <person name="Kimball J."/>
        </authorList>
    </citation>
    <scope>NUCLEOTIDE SEQUENCE</scope>
    <source>
        <tissue evidence="8">Fresh leaf tissue</tissue>
    </source>
</reference>
<evidence type="ECO:0000256" key="4">
    <source>
        <dbReference type="ARBA" id="ARBA00022989"/>
    </source>
</evidence>
<dbReference type="InterPro" id="IPR005344">
    <property type="entry name" value="TMEM33/Pom33"/>
</dbReference>
<sequence length="417" mass="47400">MLCRMPPYKGRGDVIVPVIVAVDHGVRLHQHDTRWPEYPTSSAVPPHVASSCVRAFPLIWPPTGVTLVRASGGVAGRTRVARCPLRLGSIKIWSGARRLLSLPFEESFSFSPLLPAWAVSEPAIGSVPTVQAKDYFTKVVFYHAIVLDINFYCLGRFLSASPGRESTSASDNARPPDSGTNSAELPRSRLALQLDQRSLHFSVTAWVLIVALIGIFPLAPRQLQYKGYRLSLLGTTCTTGYALFAFYQLPRAGNMQAAQLFHHVASLKDFIPFMYCLMFVMSKLHLKLVLVPVICWALEHVARFLRRHFTNSSLYRTYLEKPCTWVDTNTTAINFLRSNAEILLGFLLILSLFSRHRNAMQTFMYWQLLKLMYHSPFTAGYHRAIWLKIGRTVNPYIHRYTPFLHDPINAAMRWWFR</sequence>
<dbReference type="Proteomes" id="UP000729402">
    <property type="component" value="Unassembled WGS sequence"/>
</dbReference>
<feature type="region of interest" description="Disordered" evidence="6">
    <location>
        <begin position="165"/>
        <end position="184"/>
    </location>
</feature>
<evidence type="ECO:0000256" key="6">
    <source>
        <dbReference type="SAM" id="MobiDB-lite"/>
    </source>
</evidence>
<dbReference type="PANTHER" id="PTHR12703:SF8">
    <property type="entry name" value="OS01G0641700 PROTEIN"/>
    <property type="match status" value="1"/>
</dbReference>
<comment type="similarity">
    <text evidence="2">Belongs to the PER33/POM33 family.</text>
</comment>
<evidence type="ECO:0000313" key="9">
    <source>
        <dbReference type="Proteomes" id="UP000729402"/>
    </source>
</evidence>
<keyword evidence="9" id="KW-1185">Reference proteome</keyword>
<protein>
    <submittedName>
        <fullName evidence="8">Uncharacterized protein</fullName>
    </submittedName>
</protein>
<reference evidence="8" key="2">
    <citation type="submission" date="2021-02" db="EMBL/GenBank/DDBJ databases">
        <authorList>
            <person name="Kimball J.A."/>
            <person name="Haas M.W."/>
            <person name="Macchietto M."/>
            <person name="Kono T."/>
            <person name="Duquette J."/>
            <person name="Shao M."/>
        </authorList>
    </citation>
    <scope>NUCLEOTIDE SEQUENCE</scope>
    <source>
        <tissue evidence="8">Fresh leaf tissue</tissue>
    </source>
</reference>